<comment type="caution">
    <text evidence="1">The sequence shown here is derived from an EMBL/GenBank/DDBJ whole genome shotgun (WGS) entry which is preliminary data.</text>
</comment>
<dbReference type="AlphaFoldDB" id="A0A2S6GIC0"/>
<dbReference type="EMBL" id="PTIX01000016">
    <property type="protein sequence ID" value="PPK64978.1"/>
    <property type="molecule type" value="Genomic_DNA"/>
</dbReference>
<dbReference type="Proteomes" id="UP000239203">
    <property type="component" value="Unassembled WGS sequence"/>
</dbReference>
<accession>A0A2S6GIC0</accession>
<evidence type="ECO:0000313" key="2">
    <source>
        <dbReference type="Proteomes" id="UP000239203"/>
    </source>
</evidence>
<evidence type="ECO:0000313" key="1">
    <source>
        <dbReference type="EMBL" id="PPK64978.1"/>
    </source>
</evidence>
<organism evidence="1 2">
    <name type="scientific">Actinokineospora auranticolor</name>
    <dbReference type="NCBI Taxonomy" id="155976"/>
    <lineage>
        <taxon>Bacteria</taxon>
        <taxon>Bacillati</taxon>
        <taxon>Actinomycetota</taxon>
        <taxon>Actinomycetes</taxon>
        <taxon>Pseudonocardiales</taxon>
        <taxon>Pseudonocardiaceae</taxon>
        <taxon>Actinokineospora</taxon>
    </lineage>
</organism>
<reference evidence="1 2" key="1">
    <citation type="submission" date="2018-02" db="EMBL/GenBank/DDBJ databases">
        <title>Genomic Encyclopedia of Archaeal and Bacterial Type Strains, Phase II (KMG-II): from individual species to whole genera.</title>
        <authorList>
            <person name="Goeker M."/>
        </authorList>
    </citation>
    <scope>NUCLEOTIDE SEQUENCE [LARGE SCALE GENOMIC DNA]</scope>
    <source>
        <strain evidence="1 2">YU 961-1</strain>
    </source>
</reference>
<name>A0A2S6GIC0_9PSEU</name>
<protein>
    <submittedName>
        <fullName evidence="1">Uncharacterized protein</fullName>
    </submittedName>
</protein>
<keyword evidence="2" id="KW-1185">Reference proteome</keyword>
<proteinExistence type="predicted"/>
<gene>
    <name evidence="1" type="ORF">CLV40_11620</name>
</gene>
<sequence>MWSFYAQLPDTPWPAYQRQRRVDFGPSELGRQRYDLSGATSAATRARWERWERSYTGRRVDLFVRPLPVPPATDRLVVSDALVDWLRRGEAGRVRNSTWHLAR</sequence>